<feature type="transmembrane region" description="Helical" evidence="6">
    <location>
        <begin position="20"/>
        <end position="41"/>
    </location>
</feature>
<evidence type="ECO:0000256" key="1">
    <source>
        <dbReference type="ARBA" id="ARBA00004141"/>
    </source>
</evidence>
<dbReference type="AlphaFoldDB" id="A0A2S5BGE0"/>
<evidence type="ECO:0000256" key="5">
    <source>
        <dbReference type="SAM" id="MobiDB-lite"/>
    </source>
</evidence>
<evidence type="ECO:0000256" key="2">
    <source>
        <dbReference type="ARBA" id="ARBA00022692"/>
    </source>
</evidence>
<keyword evidence="8" id="KW-1185">Reference proteome</keyword>
<proteinExistence type="predicted"/>
<feature type="compositionally biased region" description="Basic and acidic residues" evidence="5">
    <location>
        <begin position="479"/>
        <end position="491"/>
    </location>
</feature>
<keyword evidence="3 6" id="KW-1133">Transmembrane helix</keyword>
<evidence type="ECO:0000313" key="8">
    <source>
        <dbReference type="Proteomes" id="UP000237144"/>
    </source>
</evidence>
<name>A0A2S5BGE0_9BASI</name>
<evidence type="ECO:0008006" key="9">
    <source>
        <dbReference type="Google" id="ProtNLM"/>
    </source>
</evidence>
<dbReference type="InterPro" id="IPR005178">
    <property type="entry name" value="Ostalpha/TMEM184C"/>
</dbReference>
<dbReference type="GO" id="GO:0016020">
    <property type="term" value="C:membrane"/>
    <property type="evidence" value="ECO:0007669"/>
    <property type="project" value="UniProtKB-SubCell"/>
</dbReference>
<dbReference type="PANTHER" id="PTHR23423">
    <property type="entry name" value="ORGANIC SOLUTE TRANSPORTER-RELATED"/>
    <property type="match status" value="1"/>
</dbReference>
<feature type="transmembrane region" description="Helical" evidence="6">
    <location>
        <begin position="53"/>
        <end position="74"/>
    </location>
</feature>
<dbReference type="Pfam" id="PF03619">
    <property type="entry name" value="Solute_trans_a"/>
    <property type="match status" value="1"/>
</dbReference>
<evidence type="ECO:0000256" key="6">
    <source>
        <dbReference type="SAM" id="Phobius"/>
    </source>
</evidence>
<feature type="compositionally biased region" description="Basic and acidic residues" evidence="5">
    <location>
        <begin position="667"/>
        <end position="691"/>
    </location>
</feature>
<feature type="compositionally biased region" description="Basic and acidic residues" evidence="5">
    <location>
        <begin position="708"/>
        <end position="733"/>
    </location>
</feature>
<dbReference type="Proteomes" id="UP000237144">
    <property type="component" value="Unassembled WGS sequence"/>
</dbReference>
<comment type="subcellular location">
    <subcellularLocation>
        <location evidence="1">Membrane</location>
        <topology evidence="1">Multi-pass membrane protein</topology>
    </subcellularLocation>
</comment>
<feature type="region of interest" description="Disordered" evidence="5">
    <location>
        <begin position="533"/>
        <end position="559"/>
    </location>
</feature>
<comment type="caution">
    <text evidence="7">The sequence shown here is derived from an EMBL/GenBank/DDBJ whole genome shotgun (WGS) entry which is preliminary data.</text>
</comment>
<sequence>MLASDTGGGTGGHLPMPVLVSASISAGLSTILSLATVWLQLKHYHKPRLQRLVVRILVMVPIYSISSLISLYSLDLAFFLDAFRDVYEAFVIYCFFELLVEYLGGERSLIITLHGRDPVPHPFPVNLFLSPMDASDPYTFLGLKRGVLQYVQLKPLLALITVILKATGTYRDGSLARDSGYTYVSVAYNLSVTLSLYCLAMFWVATHDDLQPFRPMPKVSGALIPRRFLSVKGIIFFSFWQGFGVSILVAAGWLPRYETEKLSVAVQDTLVCLEMPLFAFLHLYAFSYTDYVDKNHLSGRLPIWYAIRDSFGFKDLFLDSVTTLRGTGFSYRTYEPASGTVHSSGLVRDRRIRAGLRYSVDGQRKYWLNQPGLETDAYGRKGENLLKQGLAARPIHEARRLLETRLEAREGYAPLSHEDMEVHVDPDWAASQRAQRDSMSAAGQGGVGLDVGLGWWEGGRAYEAIAEDDDENASDVDSLDFHDPKETDEKEVERLYREARELEYGDWSYPVLDASREAQRRRIRQEEDAILHGRRHGRPSAAHRPRSYGAMAEREREPDHPVPIGTNVMHAASEVAHTILPKIPDPSERRKMLSMFKRRKNEEESRLPPDAVDLVVADVKAEEEEQIRQRRRGEPGGKRTRVYRIAYVPPDERGDSNGGDPYPHRRPHDELENPLADEHTQVKDIVDRDTDLDGPVPPSDASAASEQQDAKVVRVEVHRDEQIVRQAGADERTPSATNGVLQHEDNPWG</sequence>
<feature type="compositionally biased region" description="Basic residues" evidence="5">
    <location>
        <begin position="533"/>
        <end position="546"/>
    </location>
</feature>
<feature type="region of interest" description="Disordered" evidence="5">
    <location>
        <begin position="466"/>
        <end position="491"/>
    </location>
</feature>
<feature type="transmembrane region" description="Helical" evidence="6">
    <location>
        <begin position="86"/>
        <end position="104"/>
    </location>
</feature>
<accession>A0A2S5BGE0</accession>
<evidence type="ECO:0000313" key="7">
    <source>
        <dbReference type="EMBL" id="POY75836.1"/>
    </source>
</evidence>
<dbReference type="OrthoDB" id="2536667at2759"/>
<evidence type="ECO:0000256" key="3">
    <source>
        <dbReference type="ARBA" id="ARBA00022989"/>
    </source>
</evidence>
<feature type="region of interest" description="Disordered" evidence="5">
    <location>
        <begin position="622"/>
        <end position="749"/>
    </location>
</feature>
<dbReference type="SMART" id="SM01417">
    <property type="entry name" value="Solute_trans_a"/>
    <property type="match status" value="1"/>
</dbReference>
<keyword evidence="4 6" id="KW-0472">Membrane</keyword>
<protein>
    <recommendedName>
        <fullName evidence="9">DUF300-domain-containing protein</fullName>
    </recommendedName>
</protein>
<feature type="transmembrane region" description="Helical" evidence="6">
    <location>
        <begin position="186"/>
        <end position="206"/>
    </location>
</feature>
<organism evidence="7 8">
    <name type="scientific">Rhodotorula taiwanensis</name>
    <dbReference type="NCBI Taxonomy" id="741276"/>
    <lineage>
        <taxon>Eukaryota</taxon>
        <taxon>Fungi</taxon>
        <taxon>Dikarya</taxon>
        <taxon>Basidiomycota</taxon>
        <taxon>Pucciniomycotina</taxon>
        <taxon>Microbotryomycetes</taxon>
        <taxon>Sporidiobolales</taxon>
        <taxon>Sporidiobolaceae</taxon>
        <taxon>Rhodotorula</taxon>
    </lineage>
</organism>
<evidence type="ECO:0000256" key="4">
    <source>
        <dbReference type="ARBA" id="ARBA00023136"/>
    </source>
</evidence>
<dbReference type="EMBL" id="PJQD01000009">
    <property type="protein sequence ID" value="POY75836.1"/>
    <property type="molecule type" value="Genomic_DNA"/>
</dbReference>
<keyword evidence="2 6" id="KW-0812">Transmembrane</keyword>
<feature type="compositionally biased region" description="Acidic residues" evidence="5">
    <location>
        <begin position="466"/>
        <end position="478"/>
    </location>
</feature>
<gene>
    <name evidence="7" type="ORF">BMF94_0916</name>
</gene>
<dbReference type="STRING" id="741276.A0A2S5BGE0"/>
<feature type="compositionally biased region" description="Basic and acidic residues" evidence="5">
    <location>
        <begin position="626"/>
        <end position="637"/>
    </location>
</feature>
<reference evidence="7 8" key="1">
    <citation type="journal article" date="2018" name="Front. Microbiol.">
        <title>Prospects for Fungal Bioremediation of Acidic Radioactive Waste Sites: Characterization and Genome Sequence of Rhodotorula taiwanensis MD1149.</title>
        <authorList>
            <person name="Tkavc R."/>
            <person name="Matrosova V.Y."/>
            <person name="Grichenko O.E."/>
            <person name="Gostincar C."/>
            <person name="Volpe R.P."/>
            <person name="Klimenkova P."/>
            <person name="Gaidamakova E.K."/>
            <person name="Zhou C.E."/>
            <person name="Stewart B.J."/>
            <person name="Lyman M.G."/>
            <person name="Malfatti S.A."/>
            <person name="Rubinfeld B."/>
            <person name="Courtot M."/>
            <person name="Singh J."/>
            <person name="Dalgard C.L."/>
            <person name="Hamilton T."/>
            <person name="Frey K.G."/>
            <person name="Gunde-Cimerman N."/>
            <person name="Dugan L."/>
            <person name="Daly M.J."/>
        </authorList>
    </citation>
    <scope>NUCLEOTIDE SEQUENCE [LARGE SCALE GENOMIC DNA]</scope>
    <source>
        <strain evidence="7 8">MD1149</strain>
    </source>
</reference>
<feature type="transmembrane region" description="Helical" evidence="6">
    <location>
        <begin position="234"/>
        <end position="254"/>
    </location>
</feature>